<proteinExistence type="predicted"/>
<gene>
    <name evidence="1" type="ORF">BpHYR1_001827</name>
</gene>
<evidence type="ECO:0000313" key="2">
    <source>
        <dbReference type="Proteomes" id="UP000276133"/>
    </source>
</evidence>
<accession>A0A3M7SKQ0</accession>
<keyword evidence="2" id="KW-1185">Reference proteome</keyword>
<comment type="caution">
    <text evidence="1">The sequence shown here is derived from an EMBL/GenBank/DDBJ whole genome shotgun (WGS) entry which is preliminary data.</text>
</comment>
<name>A0A3M7SKQ0_BRAPC</name>
<evidence type="ECO:0000313" key="1">
    <source>
        <dbReference type="EMBL" id="RNA36336.1"/>
    </source>
</evidence>
<dbReference type="Proteomes" id="UP000276133">
    <property type="component" value="Unassembled WGS sequence"/>
</dbReference>
<dbReference type="EMBL" id="REGN01001202">
    <property type="protein sequence ID" value="RNA36336.1"/>
    <property type="molecule type" value="Genomic_DNA"/>
</dbReference>
<protein>
    <submittedName>
        <fullName evidence="1">Uncharacterized protein</fullName>
    </submittedName>
</protein>
<reference evidence="1 2" key="1">
    <citation type="journal article" date="2018" name="Sci. Rep.">
        <title>Genomic signatures of local adaptation to the degree of environmental predictability in rotifers.</title>
        <authorList>
            <person name="Franch-Gras L."/>
            <person name="Hahn C."/>
            <person name="Garcia-Roger E.M."/>
            <person name="Carmona M.J."/>
            <person name="Serra M."/>
            <person name="Gomez A."/>
        </authorList>
    </citation>
    <scope>NUCLEOTIDE SEQUENCE [LARGE SCALE GENOMIC DNA]</scope>
    <source>
        <strain evidence="1">HYR1</strain>
    </source>
</reference>
<sequence>MNLYLFQKVNKEKLFFISFPLNLHRALKSIEYCYFLDFFHLKFWSTIMSNRYCNKRDRYDDKPKIKNDIDSTPDKFDPKEYNLEIEPTEPFQSIEPIEIIEAIESRSGQIRPNKQN</sequence>
<organism evidence="1 2">
    <name type="scientific">Brachionus plicatilis</name>
    <name type="common">Marine rotifer</name>
    <name type="synonym">Brachionus muelleri</name>
    <dbReference type="NCBI Taxonomy" id="10195"/>
    <lineage>
        <taxon>Eukaryota</taxon>
        <taxon>Metazoa</taxon>
        <taxon>Spiralia</taxon>
        <taxon>Gnathifera</taxon>
        <taxon>Rotifera</taxon>
        <taxon>Eurotatoria</taxon>
        <taxon>Monogononta</taxon>
        <taxon>Pseudotrocha</taxon>
        <taxon>Ploima</taxon>
        <taxon>Brachionidae</taxon>
        <taxon>Brachionus</taxon>
    </lineage>
</organism>
<dbReference type="AlphaFoldDB" id="A0A3M7SKQ0"/>